<dbReference type="EMBL" id="JAAOAO010000475">
    <property type="protein sequence ID" value="KAF5540053.1"/>
    <property type="molecule type" value="Genomic_DNA"/>
</dbReference>
<gene>
    <name evidence="1" type="ORF">FNAPI_10593</name>
</gene>
<proteinExistence type="predicted"/>
<organism evidence="1 2">
    <name type="scientific">Fusarium napiforme</name>
    <dbReference type="NCBI Taxonomy" id="42672"/>
    <lineage>
        <taxon>Eukaryota</taxon>
        <taxon>Fungi</taxon>
        <taxon>Dikarya</taxon>
        <taxon>Ascomycota</taxon>
        <taxon>Pezizomycotina</taxon>
        <taxon>Sordariomycetes</taxon>
        <taxon>Hypocreomycetidae</taxon>
        <taxon>Hypocreales</taxon>
        <taxon>Nectriaceae</taxon>
        <taxon>Fusarium</taxon>
        <taxon>Fusarium fujikuroi species complex</taxon>
    </lineage>
</organism>
<name>A0A8H5MTD0_9HYPO</name>
<reference evidence="1 2" key="1">
    <citation type="submission" date="2020-05" db="EMBL/GenBank/DDBJ databases">
        <title>Identification and distribution of gene clusters putatively required for synthesis of sphingolipid metabolism inhibitors in phylogenetically diverse species of the filamentous fungus Fusarium.</title>
        <authorList>
            <person name="Kim H.-S."/>
            <person name="Busman M."/>
            <person name="Brown D.W."/>
            <person name="Divon H."/>
            <person name="Uhlig S."/>
            <person name="Proctor R.H."/>
        </authorList>
    </citation>
    <scope>NUCLEOTIDE SEQUENCE [LARGE SCALE GENOMIC DNA]</scope>
    <source>
        <strain evidence="1 2">NRRL 25196</strain>
    </source>
</reference>
<evidence type="ECO:0000313" key="1">
    <source>
        <dbReference type="EMBL" id="KAF5540053.1"/>
    </source>
</evidence>
<dbReference type="AlphaFoldDB" id="A0A8H5MTD0"/>
<dbReference type="Proteomes" id="UP000574317">
    <property type="component" value="Unassembled WGS sequence"/>
</dbReference>
<comment type="caution">
    <text evidence="1">The sequence shown here is derived from an EMBL/GenBank/DDBJ whole genome shotgun (WGS) entry which is preliminary data.</text>
</comment>
<sequence length="807" mass="91111">MSDPLSVAGSAVGIISLGIQVCQGLISYLQAFKGQNQDIQESLNEVQTVISILYSLKDILPKVEKSSSETPAIQRCLAESEDKLREFQQFSLKLRALHLLKYRAKQTLRGTAVGIHTNVEDLGNELKVQGANVAKLSDELQLLDNSMKSCYQDLKSEICQSQLFAQEFRQEIGGKLSLIGTDFGSLISSNQRHQEDMNQCIMEAFNELKEQNNFQTELIRTTLGMDGTSIQNVGSRQSNALARTRDSKQFSNKPPGCNCKRQHEYSTFSYRFWHATFKYEEHSPGRHARSCRYFGIDQPTKRIAKAQLPLKLWSLSSRILLTSIEYSLGTATPGISVRYKSIVPKCHSPVYQVLKELFYHIGSPSTYLTATEISLGFSEAERAILSLYRDRESSPYDQDEDGKTHALLVLENTYTIFDELSYNNVAQFTVESLFLSVKRLIATLVSTADNQNGTMAIFQESISMLEIAIARSPEAVTESMNGVNTIQLCAYWPEGLRKLLSTNAVEVMDERALQLAVNVDCIESVDLLLKAGCPVDYQTTTERIFNLASERCMDVIASNLARRRSDLLSLAQQQQVTGQDLALTSDIPDDQASYLSLKSYIKEFDGLELEIAQCLFFHIGIRDTESGDACIAAWCVEVIRFLTFEALEMTHTCCESTILDRPDISSEKFDVLMNCDPGRWQKIRSDKREQENATLLETLMEEFIAYMIGMESSPRSLETFVNGYWRQRMSEIYAVDSNEMKDINSCLVGTKTHMLPDRVKPLLREGFKLIELQNLKSKSTPVGEISLDEKIESVDRSYELLPCKWCR</sequence>
<accession>A0A8H5MTD0</accession>
<evidence type="ECO:0000313" key="2">
    <source>
        <dbReference type="Proteomes" id="UP000574317"/>
    </source>
</evidence>
<protein>
    <recommendedName>
        <fullName evidence="3">Fungal N-terminal domain-containing protein</fullName>
    </recommendedName>
</protein>
<keyword evidence="2" id="KW-1185">Reference proteome</keyword>
<evidence type="ECO:0008006" key="3">
    <source>
        <dbReference type="Google" id="ProtNLM"/>
    </source>
</evidence>